<evidence type="ECO:0000313" key="2">
    <source>
        <dbReference type="WBParaSite" id="JU765_v2.g2051.t1"/>
    </source>
</evidence>
<sequence length="148" mass="16950">MITVTNQIIKYEQSVTSEFDDSQNQVQHPTNISNSPPSSSIIHQKIIPLQFWQFGLSLEGQILIVKLKNDLTKALTYKFIEEDDNGTLYYRCLCKSNGSNAVISLLKDDESIIAVESGIHNYNCCPQNYMEIMKEQSKLGRVNQRMMR</sequence>
<proteinExistence type="predicted"/>
<name>A0AC34QYS7_9BILA</name>
<protein>
    <submittedName>
        <fullName evidence="2">FLYWCH-type domain-containing protein</fullName>
    </submittedName>
</protein>
<dbReference type="Proteomes" id="UP000887576">
    <property type="component" value="Unplaced"/>
</dbReference>
<dbReference type="WBParaSite" id="JU765_v2.g2051.t1">
    <property type="protein sequence ID" value="JU765_v2.g2051.t1"/>
    <property type="gene ID" value="JU765_v2.g2051"/>
</dbReference>
<reference evidence="2" key="1">
    <citation type="submission" date="2022-11" db="UniProtKB">
        <authorList>
            <consortium name="WormBaseParasite"/>
        </authorList>
    </citation>
    <scope>IDENTIFICATION</scope>
</reference>
<evidence type="ECO:0000313" key="1">
    <source>
        <dbReference type="Proteomes" id="UP000887576"/>
    </source>
</evidence>
<accession>A0AC34QYS7</accession>
<organism evidence="1 2">
    <name type="scientific">Panagrolaimus sp. JU765</name>
    <dbReference type="NCBI Taxonomy" id="591449"/>
    <lineage>
        <taxon>Eukaryota</taxon>
        <taxon>Metazoa</taxon>
        <taxon>Ecdysozoa</taxon>
        <taxon>Nematoda</taxon>
        <taxon>Chromadorea</taxon>
        <taxon>Rhabditida</taxon>
        <taxon>Tylenchina</taxon>
        <taxon>Panagrolaimomorpha</taxon>
        <taxon>Panagrolaimoidea</taxon>
        <taxon>Panagrolaimidae</taxon>
        <taxon>Panagrolaimus</taxon>
    </lineage>
</organism>